<gene>
    <name evidence="1" type="ORF">HB13667_28615</name>
</gene>
<dbReference type="EMBL" id="LKKS01000143">
    <property type="protein sequence ID" value="KPM58082.1"/>
    <property type="molecule type" value="Genomic_DNA"/>
</dbReference>
<protein>
    <recommendedName>
        <fullName evidence="3">Polymerase nucleotidyl transferase domain-containing protein</fullName>
    </recommendedName>
</protein>
<organism evidence="1 2">
    <name type="scientific">Pseudomonas putida</name>
    <name type="common">Arthrobacter siderocapsulatus</name>
    <dbReference type="NCBI Taxonomy" id="303"/>
    <lineage>
        <taxon>Bacteria</taxon>
        <taxon>Pseudomonadati</taxon>
        <taxon>Pseudomonadota</taxon>
        <taxon>Gammaproteobacteria</taxon>
        <taxon>Pseudomonadales</taxon>
        <taxon>Pseudomonadaceae</taxon>
        <taxon>Pseudomonas</taxon>
    </lineage>
</organism>
<evidence type="ECO:0000313" key="2">
    <source>
        <dbReference type="Proteomes" id="UP000050437"/>
    </source>
</evidence>
<dbReference type="Pfam" id="PF22014">
    <property type="entry name" value="DUF6932"/>
    <property type="match status" value="1"/>
</dbReference>
<dbReference type="AlphaFoldDB" id="A0A0P7CUQ0"/>
<evidence type="ECO:0008006" key="3">
    <source>
        <dbReference type="Google" id="ProtNLM"/>
    </source>
</evidence>
<comment type="caution">
    <text evidence="1">The sequence shown here is derived from an EMBL/GenBank/DDBJ whole genome shotgun (WGS) entry which is preliminary data.</text>
</comment>
<dbReference type="InterPro" id="IPR053860">
    <property type="entry name" value="DUF6932"/>
</dbReference>
<reference evidence="1 2" key="1">
    <citation type="submission" date="2015-10" db="EMBL/GenBank/DDBJ databases">
        <title>Pseudomonas putida clinical strains.</title>
        <authorList>
            <person name="Molina L."/>
            <person name="Udaondo Z."/>
        </authorList>
    </citation>
    <scope>NUCLEOTIDE SEQUENCE [LARGE SCALE GENOMIC DNA]</scope>
    <source>
        <strain evidence="1 2">HB13667</strain>
    </source>
</reference>
<sequence>MNQEKIDYPPLLPGGLHPHTLESLRELTVDAFPESTRRRALFSALGVYLDMLGATGFKGTAWIDGSFMCAKDEPDDIDIVLVFKSSVLDEISESARPVLMNLFDSTMVMNRFRLHVFQVAEENSRGVAYWQQQFGTQRDEVTPKGLASIGVNI</sequence>
<name>A0A0P7CUQ0_PSEPU</name>
<proteinExistence type="predicted"/>
<dbReference type="RefSeq" id="WP_054573850.1">
    <property type="nucleotide sequence ID" value="NZ_LKKS01000143.1"/>
</dbReference>
<accession>A0A0P7CUQ0</accession>
<dbReference type="Proteomes" id="UP000050437">
    <property type="component" value="Unassembled WGS sequence"/>
</dbReference>
<evidence type="ECO:0000313" key="1">
    <source>
        <dbReference type="EMBL" id="KPM58082.1"/>
    </source>
</evidence>